<evidence type="ECO:0000313" key="2">
    <source>
        <dbReference type="EMBL" id="AEO93538.1"/>
    </source>
</evidence>
<protein>
    <submittedName>
        <fullName evidence="2">Gp279</fullName>
    </submittedName>
</protein>
<keyword evidence="1" id="KW-0175">Coiled coil</keyword>
<organism evidence="2 3">
    <name type="scientific">Bacillus phage G</name>
    <dbReference type="NCBI Taxonomy" id="2884420"/>
    <lineage>
        <taxon>Viruses</taxon>
        <taxon>Duplodnaviria</taxon>
        <taxon>Heunggongvirae</taxon>
        <taxon>Uroviricota</taxon>
        <taxon>Caudoviricetes</taxon>
        <taxon>Donellivirus</taxon>
        <taxon>Donellivirus gee</taxon>
    </lineage>
</organism>
<dbReference type="RefSeq" id="YP_009015582.1">
    <property type="nucleotide sequence ID" value="NC_023719.1"/>
</dbReference>
<proteinExistence type="predicted"/>
<accession>G3MA20</accession>
<feature type="coiled-coil region" evidence="1">
    <location>
        <begin position="51"/>
        <end position="78"/>
    </location>
</feature>
<gene>
    <name evidence="2" type="primary">279</name>
    <name evidence="2" type="ORF">G_279</name>
</gene>
<dbReference type="Proteomes" id="UP000009273">
    <property type="component" value="Segment"/>
</dbReference>
<reference evidence="2 3" key="1">
    <citation type="submission" date="2011-09" db="EMBL/GenBank/DDBJ databases">
        <authorList>
            <person name="Pope W.H."/>
            <person name="Pedulla M.L."/>
            <person name="Ford M.E."/>
            <person name="Peebles C.L."/>
            <person name="Hatfull G.H."/>
            <person name="Hendrix R.W."/>
        </authorList>
    </citation>
    <scope>NUCLEOTIDE SEQUENCE [LARGE SCALE GENOMIC DNA]</scope>
    <source>
        <strain evidence="2">G</strain>
    </source>
</reference>
<evidence type="ECO:0000313" key="3">
    <source>
        <dbReference type="Proteomes" id="UP000009273"/>
    </source>
</evidence>
<name>G3MA20_9CAUD</name>
<evidence type="ECO:0000256" key="1">
    <source>
        <dbReference type="SAM" id="Coils"/>
    </source>
</evidence>
<dbReference type="EMBL" id="JN638751">
    <property type="protein sequence ID" value="AEO93538.1"/>
    <property type="molecule type" value="Genomic_DNA"/>
</dbReference>
<keyword evidence="3" id="KW-1185">Reference proteome</keyword>
<sequence>MSLQSVLEDYRNDKYKNTMPSPYDLQRYSANHVFDEDKSVKWNKEQVVLKNKERTDKREEYRKESNRLENQLREDISNAIAEEYGFNKEQADIILGYAYERHHSSGYYEVINSLGELCDVFESFKNAEK</sequence>
<dbReference type="KEGG" id="vg:18563494"/>
<dbReference type="GeneID" id="18563494"/>